<sequence length="65" mass="7418">MCDFCEGKEVISREPDLREGKHTGVSLRIDEESKLYKLRMELGSTGYTLPIKANFCMFCGDKIRA</sequence>
<reference evidence="2 3" key="2">
    <citation type="journal article" date="2017" name="Genome Announc.">
        <title>Draft Genome Sequences of Four Alkaliphilic Bacteria Belonging to the Anaerobacillus Genus.</title>
        <authorList>
            <person name="Bassil N.M."/>
            <person name="Lloyd J.R."/>
        </authorList>
    </citation>
    <scope>NUCLEOTIDE SEQUENCE [LARGE SCALE GENOMIC DNA]</scope>
    <source>
        <strain evidence="2 3">NB2006</strain>
    </source>
</reference>
<name>A0A1S2L0H3_9BACI</name>
<evidence type="ECO:0000313" key="3">
    <source>
        <dbReference type="Proteomes" id="UP000180175"/>
    </source>
</evidence>
<dbReference type="Proteomes" id="UP000180175">
    <property type="component" value="Chromosome"/>
</dbReference>
<evidence type="ECO:0000313" key="1">
    <source>
        <dbReference type="EMBL" id="OIJ05115.1"/>
    </source>
</evidence>
<organism evidence="1 3">
    <name type="scientific">Anaerobacillus isosaccharinicus</name>
    <dbReference type="NCBI Taxonomy" id="1532552"/>
    <lineage>
        <taxon>Bacteria</taxon>
        <taxon>Bacillati</taxon>
        <taxon>Bacillota</taxon>
        <taxon>Bacilli</taxon>
        <taxon>Bacillales</taxon>
        <taxon>Bacillaceae</taxon>
        <taxon>Anaerobacillus</taxon>
    </lineage>
</organism>
<evidence type="ECO:0000313" key="2">
    <source>
        <dbReference type="EMBL" id="QOY37692.1"/>
    </source>
</evidence>
<accession>A0A1S2L0H3</accession>
<reference evidence="1 3" key="1">
    <citation type="submission" date="2016-10" db="EMBL/GenBank/DDBJ databases">
        <title>Draft genome sequences of four alkaliphilic bacteria belonging to the Anaerobacillus genus.</title>
        <authorList>
            <person name="Bassil N.M."/>
            <person name="Lloyd J.R."/>
        </authorList>
    </citation>
    <scope>NUCLEOTIDE SEQUENCE [LARGE SCALE GENOMIC DNA]</scope>
    <source>
        <strain evidence="1 3">NB2006</strain>
    </source>
</reference>
<dbReference type="EMBL" id="LQXD01000194">
    <property type="protein sequence ID" value="OIJ05115.1"/>
    <property type="molecule type" value="Genomic_DNA"/>
</dbReference>
<keyword evidence="3" id="KW-1185">Reference proteome</keyword>
<protein>
    <submittedName>
        <fullName evidence="1">Uncharacterized protein</fullName>
    </submittedName>
</protein>
<dbReference type="RefSeq" id="WP_071319124.1">
    <property type="nucleotide sequence ID" value="NZ_CP063356.2"/>
</dbReference>
<reference evidence="2" key="4">
    <citation type="submission" date="2020-10" db="EMBL/GenBank/DDBJ databases">
        <authorList>
            <person name="Bassil N.M."/>
            <person name="Lloyd J.R."/>
        </authorList>
    </citation>
    <scope>NUCLEOTIDE SEQUENCE</scope>
    <source>
        <strain evidence="2">NB2006</strain>
    </source>
</reference>
<dbReference type="OrthoDB" id="2066200at2"/>
<dbReference type="KEGG" id="aia:AWH56_008965"/>
<gene>
    <name evidence="2" type="ORF">AWH56_008965</name>
    <name evidence="1" type="ORF">AWH56_22285</name>
</gene>
<proteinExistence type="predicted"/>
<dbReference type="EMBL" id="CP063356">
    <property type="protein sequence ID" value="QOY37692.1"/>
    <property type="molecule type" value="Genomic_DNA"/>
</dbReference>
<reference evidence="2 3" key="3">
    <citation type="journal article" date="2019" name="Int. J. Syst. Evol. Microbiol.">
        <title>Anaerobacillus isosaccharinicus sp. nov., an alkaliphilic bacterium which degrades isosaccharinic acid.</title>
        <authorList>
            <person name="Bassil N.M."/>
            <person name="Lloyd J.R."/>
        </authorList>
    </citation>
    <scope>NUCLEOTIDE SEQUENCE [LARGE SCALE GENOMIC DNA]</scope>
    <source>
        <strain evidence="2 3">NB2006</strain>
    </source>
</reference>
<dbReference type="AlphaFoldDB" id="A0A1S2L0H3"/>